<gene>
    <name evidence="3" type="ORF">MCOR_7682</name>
</gene>
<dbReference type="Proteomes" id="UP000507470">
    <property type="component" value="Unassembled WGS sequence"/>
</dbReference>
<organism evidence="3 4">
    <name type="scientific">Mytilus coruscus</name>
    <name type="common">Sea mussel</name>
    <dbReference type="NCBI Taxonomy" id="42192"/>
    <lineage>
        <taxon>Eukaryota</taxon>
        <taxon>Metazoa</taxon>
        <taxon>Spiralia</taxon>
        <taxon>Lophotrochozoa</taxon>
        <taxon>Mollusca</taxon>
        <taxon>Bivalvia</taxon>
        <taxon>Autobranchia</taxon>
        <taxon>Pteriomorphia</taxon>
        <taxon>Mytilida</taxon>
        <taxon>Mytiloidea</taxon>
        <taxon>Mytilidae</taxon>
        <taxon>Mytilinae</taxon>
        <taxon>Mytilus</taxon>
    </lineage>
</organism>
<evidence type="ECO:0000313" key="4">
    <source>
        <dbReference type="Proteomes" id="UP000507470"/>
    </source>
</evidence>
<keyword evidence="4" id="KW-1185">Reference proteome</keyword>
<keyword evidence="2" id="KW-0812">Transmembrane</keyword>
<feature type="transmembrane region" description="Helical" evidence="2">
    <location>
        <begin position="71"/>
        <end position="96"/>
    </location>
</feature>
<evidence type="ECO:0008006" key="5">
    <source>
        <dbReference type="Google" id="ProtNLM"/>
    </source>
</evidence>
<proteinExistence type="predicted"/>
<evidence type="ECO:0000256" key="2">
    <source>
        <dbReference type="SAM" id="Phobius"/>
    </source>
</evidence>
<sequence length="181" mass="20195">MHKQDPIMTISFWIILLMSECGIVLSDVCSKYSYTYLNIYSKYCSGYCIGYYGNQYCYYYDYGTYVGSLTIGAFVGVIIGVIICIVIFISVAVAICKGCLKSDGHRGRMVYPTDSVAVIQTGQQYGTDPFSYGRPQMHTNIVYYPAYSLNAQPPPQPQLSVSEPLPPPIYAEENQETRGSP</sequence>
<evidence type="ECO:0000256" key="1">
    <source>
        <dbReference type="SAM" id="MobiDB-lite"/>
    </source>
</evidence>
<name>A0A6J8AHX3_MYTCO</name>
<protein>
    <recommendedName>
        <fullName evidence="5">Cysteine and tyrosine-rich protein 1</fullName>
    </recommendedName>
</protein>
<reference evidence="3 4" key="1">
    <citation type="submission" date="2020-06" db="EMBL/GenBank/DDBJ databases">
        <authorList>
            <person name="Li R."/>
            <person name="Bekaert M."/>
        </authorList>
    </citation>
    <scope>NUCLEOTIDE SEQUENCE [LARGE SCALE GENOMIC DNA]</scope>
    <source>
        <strain evidence="4">wild</strain>
    </source>
</reference>
<dbReference type="EMBL" id="CACVKT020001420">
    <property type="protein sequence ID" value="CAC5367963.1"/>
    <property type="molecule type" value="Genomic_DNA"/>
</dbReference>
<feature type="transmembrane region" description="Helical" evidence="2">
    <location>
        <begin position="7"/>
        <end position="25"/>
    </location>
</feature>
<keyword evidence="2" id="KW-0472">Membrane</keyword>
<evidence type="ECO:0000313" key="3">
    <source>
        <dbReference type="EMBL" id="CAC5367963.1"/>
    </source>
</evidence>
<feature type="region of interest" description="Disordered" evidence="1">
    <location>
        <begin position="152"/>
        <end position="181"/>
    </location>
</feature>
<keyword evidence="2" id="KW-1133">Transmembrane helix</keyword>
<dbReference type="AlphaFoldDB" id="A0A6J8AHX3"/>
<accession>A0A6J8AHX3</accession>